<name>A0A2U3DQZ4_PURLI</name>
<protein>
    <submittedName>
        <fullName evidence="2">Uncharacterized protein</fullName>
    </submittedName>
</protein>
<gene>
    <name evidence="2" type="ORF">PCL_08680</name>
</gene>
<feature type="region of interest" description="Disordered" evidence="1">
    <location>
        <begin position="278"/>
        <end position="297"/>
    </location>
</feature>
<evidence type="ECO:0000313" key="2">
    <source>
        <dbReference type="EMBL" id="PWI64671.1"/>
    </source>
</evidence>
<organism evidence="2 3">
    <name type="scientific">Purpureocillium lilacinum</name>
    <name type="common">Paecilomyces lilacinus</name>
    <dbReference type="NCBI Taxonomy" id="33203"/>
    <lineage>
        <taxon>Eukaryota</taxon>
        <taxon>Fungi</taxon>
        <taxon>Dikarya</taxon>
        <taxon>Ascomycota</taxon>
        <taxon>Pezizomycotina</taxon>
        <taxon>Sordariomycetes</taxon>
        <taxon>Hypocreomycetidae</taxon>
        <taxon>Hypocreales</taxon>
        <taxon>Ophiocordycipitaceae</taxon>
        <taxon>Purpureocillium</taxon>
    </lineage>
</organism>
<reference evidence="2 3" key="1">
    <citation type="journal article" date="2016" name="Front. Microbiol.">
        <title>Genome and transcriptome sequences reveal the specific parasitism of the nematophagous Purpureocillium lilacinum 36-1.</title>
        <authorList>
            <person name="Xie J."/>
            <person name="Li S."/>
            <person name="Mo C."/>
            <person name="Xiao X."/>
            <person name="Peng D."/>
            <person name="Wang G."/>
            <person name="Xiao Y."/>
        </authorList>
    </citation>
    <scope>NUCLEOTIDE SEQUENCE [LARGE SCALE GENOMIC DNA]</scope>
    <source>
        <strain evidence="2 3">36-1</strain>
    </source>
</reference>
<proteinExistence type="predicted"/>
<sequence length="482" mass="52784">MATKCVAISSPCFHRFESIMDGTLPLHIDGMTTLDGLEKYHFSPPPIETITVRYYIARCPGCHEPHGPLHNRTGHDWASRLVQTPEEAFEEYVESKLREFLTSIEDSGGRPQLRVSYGEDERSIDPEWSVNEAVDLAWPLFVQVVQDTLQWARGYEASRAAIVAHAIFCILKAGALKLDKHQSGLVSSRGPLTMLLLQSSHAATLRSGVRRERYETGVNSCVSAILERTRAAAANVSLEPEGTGFRSCPWLQTHQVTASRIPSCREVGELIGGNCAAGGKSEMKEGRRRGKKWTKDGWEGDGKAQVVWSSGRLRRFKLPRSPFSTNQGAACSGGGMQLVRVATHSRHRARTRKASTARKACCPHDDTADLAPECHTRISWSSSPPAARSWHDRAGNIPPLALQPHRPHAAPLHRAGSSRIYAVPLQVISCHTCEPMGLECLAAGRSIRDGGCKSMTATPEPGLSASPFDVVISDWPELSAHI</sequence>
<dbReference type="Proteomes" id="UP000245956">
    <property type="component" value="Unassembled WGS sequence"/>
</dbReference>
<dbReference type="EMBL" id="LCWV01000049">
    <property type="protein sequence ID" value="PWI64671.1"/>
    <property type="molecule type" value="Genomic_DNA"/>
</dbReference>
<comment type="caution">
    <text evidence="2">The sequence shown here is derived from an EMBL/GenBank/DDBJ whole genome shotgun (WGS) entry which is preliminary data.</text>
</comment>
<evidence type="ECO:0000256" key="1">
    <source>
        <dbReference type="SAM" id="MobiDB-lite"/>
    </source>
</evidence>
<evidence type="ECO:0000313" key="3">
    <source>
        <dbReference type="Proteomes" id="UP000245956"/>
    </source>
</evidence>
<dbReference type="AlphaFoldDB" id="A0A2U3DQZ4"/>
<accession>A0A2U3DQZ4</accession>